<feature type="compositionally biased region" description="Low complexity" evidence="1">
    <location>
        <begin position="15"/>
        <end position="45"/>
    </location>
</feature>
<gene>
    <name evidence="2" type="ORF">GCM10010345_85530</name>
</gene>
<keyword evidence="3" id="KW-1185">Reference proteome</keyword>
<evidence type="ECO:0000313" key="2">
    <source>
        <dbReference type="EMBL" id="GHA68786.1"/>
    </source>
</evidence>
<dbReference type="Proteomes" id="UP000653644">
    <property type="component" value="Unassembled WGS sequence"/>
</dbReference>
<comment type="caution">
    <text evidence="2">The sequence shown here is derived from an EMBL/GenBank/DDBJ whole genome shotgun (WGS) entry which is preliminary data.</text>
</comment>
<feature type="region of interest" description="Disordered" evidence="1">
    <location>
        <begin position="1"/>
        <end position="75"/>
    </location>
</feature>
<dbReference type="EMBL" id="BMVN01000066">
    <property type="protein sequence ID" value="GHA68786.1"/>
    <property type="molecule type" value="Genomic_DNA"/>
</dbReference>
<reference evidence="3" key="1">
    <citation type="journal article" date="2019" name="Int. J. Syst. Evol. Microbiol.">
        <title>The Global Catalogue of Microorganisms (GCM) 10K type strain sequencing project: providing services to taxonomists for standard genome sequencing and annotation.</title>
        <authorList>
            <consortium name="The Broad Institute Genomics Platform"/>
            <consortium name="The Broad Institute Genome Sequencing Center for Infectious Disease"/>
            <person name="Wu L."/>
            <person name="Ma J."/>
        </authorList>
    </citation>
    <scope>NUCLEOTIDE SEQUENCE [LARGE SCALE GENOMIC DNA]</scope>
    <source>
        <strain evidence="3">JCM 4733</strain>
    </source>
</reference>
<evidence type="ECO:0000313" key="3">
    <source>
        <dbReference type="Proteomes" id="UP000653644"/>
    </source>
</evidence>
<accession>A0ABQ3D9F8</accession>
<sequence>MGGGKTQSDSSEANTGAGEESETPTAASEAPPKPRANATAAVARTTWRREVRASTMPSLGSFTDGSWGTGPPFTR</sequence>
<organism evidence="2 3">
    <name type="scientific">Streptomyces canarius</name>
    <dbReference type="NCBI Taxonomy" id="285453"/>
    <lineage>
        <taxon>Bacteria</taxon>
        <taxon>Bacillati</taxon>
        <taxon>Actinomycetota</taxon>
        <taxon>Actinomycetes</taxon>
        <taxon>Kitasatosporales</taxon>
        <taxon>Streptomycetaceae</taxon>
        <taxon>Streptomyces</taxon>
    </lineage>
</organism>
<name>A0ABQ3D9F8_9ACTN</name>
<feature type="compositionally biased region" description="Polar residues" evidence="1">
    <location>
        <begin position="55"/>
        <end position="66"/>
    </location>
</feature>
<evidence type="ECO:0000256" key="1">
    <source>
        <dbReference type="SAM" id="MobiDB-lite"/>
    </source>
</evidence>
<feature type="compositionally biased region" description="Polar residues" evidence="1">
    <location>
        <begin position="1"/>
        <end position="14"/>
    </location>
</feature>
<proteinExistence type="predicted"/>
<protein>
    <submittedName>
        <fullName evidence="2">Uncharacterized protein</fullName>
    </submittedName>
</protein>